<sequence>MEQHAELTNMPRIGHQENYAFPTSQVNLARPVTWNKRNSDGLVDLGAFGVTEGHWDNLDDAGALTCMIALSLLSKGCQPGRFNLLGLGFYAITYLLRIFAFSGLRKHGGSPPILPAEMQLLDSYYRLMLILYPPASISQTEAGKRLPWPAYIQKEAFSWEVDGKRVHPGPWNMAPTGYTESPTEEEHDLYVVKGDREAIDRRAAALNNWVQHVLRHIKFIPAEAHKTFEELYSSPKKSLPRSPMVNDQLPMWNLMLHARKVLDLFELISACRIGCCWYAWDGEQIANGLLTMTSAIDLNATRPTRTTRHVDPVYTRQHRMQNLLGVKCKTHGSSIVPLNSSQPLITSRLSAMARYNLACAVFGGVVLERRSDNRNLKMKRVDADSSGDDYIPSPHSYNERYSVDAPTNPDVSIDIAKLAWLSGTTIASCVLDQHLDVMMACDAEEIIHDAYDSDSMRACGPQFCSSG</sequence>
<protein>
    <submittedName>
        <fullName evidence="2">Uncharacterized protein</fullName>
    </submittedName>
</protein>
<dbReference type="AlphaFoldDB" id="A0A369K1G7"/>
<accession>A0A369K1G7</accession>
<keyword evidence="1" id="KW-0472">Membrane</keyword>
<keyword evidence="1" id="KW-0812">Transmembrane</keyword>
<dbReference type="Proteomes" id="UP000076154">
    <property type="component" value="Unassembled WGS sequence"/>
</dbReference>
<dbReference type="OrthoDB" id="3061143at2759"/>
<feature type="transmembrane region" description="Helical" evidence="1">
    <location>
        <begin position="82"/>
        <end position="104"/>
    </location>
</feature>
<evidence type="ECO:0000313" key="2">
    <source>
        <dbReference type="EMBL" id="RDB26597.1"/>
    </source>
</evidence>
<reference evidence="2" key="1">
    <citation type="submission" date="2018-04" db="EMBL/GenBank/DDBJ databases">
        <title>Whole genome sequencing of Hypsizygus marmoreus.</title>
        <authorList>
            <person name="Choi I.-G."/>
            <person name="Min B."/>
            <person name="Kim J.-G."/>
            <person name="Kim S."/>
            <person name="Oh Y.-L."/>
            <person name="Kong W.-S."/>
            <person name="Park H."/>
            <person name="Jeong J."/>
            <person name="Song E.-S."/>
        </authorList>
    </citation>
    <scope>NUCLEOTIDE SEQUENCE [LARGE SCALE GENOMIC DNA]</scope>
    <source>
        <strain evidence="2">51987-8</strain>
    </source>
</reference>
<gene>
    <name evidence="2" type="ORF">Hypma_005591</name>
</gene>
<organism evidence="2 3">
    <name type="scientific">Hypsizygus marmoreus</name>
    <name type="common">White beech mushroom</name>
    <name type="synonym">Agaricus marmoreus</name>
    <dbReference type="NCBI Taxonomy" id="39966"/>
    <lineage>
        <taxon>Eukaryota</taxon>
        <taxon>Fungi</taxon>
        <taxon>Dikarya</taxon>
        <taxon>Basidiomycota</taxon>
        <taxon>Agaricomycotina</taxon>
        <taxon>Agaricomycetes</taxon>
        <taxon>Agaricomycetidae</taxon>
        <taxon>Agaricales</taxon>
        <taxon>Tricholomatineae</taxon>
        <taxon>Lyophyllaceae</taxon>
        <taxon>Hypsizygus</taxon>
    </lineage>
</organism>
<proteinExistence type="predicted"/>
<comment type="caution">
    <text evidence="2">The sequence shown here is derived from an EMBL/GenBank/DDBJ whole genome shotgun (WGS) entry which is preliminary data.</text>
</comment>
<keyword evidence="1" id="KW-1133">Transmembrane helix</keyword>
<dbReference type="InParanoid" id="A0A369K1G7"/>
<name>A0A369K1G7_HYPMA</name>
<keyword evidence="3" id="KW-1185">Reference proteome</keyword>
<dbReference type="EMBL" id="LUEZ02000028">
    <property type="protein sequence ID" value="RDB26597.1"/>
    <property type="molecule type" value="Genomic_DNA"/>
</dbReference>
<evidence type="ECO:0000313" key="3">
    <source>
        <dbReference type="Proteomes" id="UP000076154"/>
    </source>
</evidence>
<evidence type="ECO:0000256" key="1">
    <source>
        <dbReference type="SAM" id="Phobius"/>
    </source>
</evidence>